<dbReference type="OrthoDB" id="9765330at2"/>
<keyword evidence="2" id="KW-0808">Transferase</keyword>
<sequence length="365" mass="39256">MSDCGRHIRRDPNDVAHLEPLRARGDRPALHLIEPDLGRVSGGLRYNESLAAGADELLHQTGVIQRHSVPGAWPHPSAEDEAAVHELAATLDAPVVVDGLIGSSLSAPLDLDVPVIQLIHAILAESDPAALDRERANMHAADAVVTTSPHALRTLQQLTGIWASVARPGVDLRPVTEGSPDGNRFICVGAVEPNKNQLFLTEVFAALAARGLADWHVTFAGPHTDPDYAARLVRACEQLPPGTTTVTGELTPAEVDELYRTSDLLLLPSVRETYGMVVTEAAAAGLPSVVTEGTGAEDARVAGALAAPEVTEWADILEGWLTQPYRHDLQRQAVQARKTLYRWQDTADDLFRALHAISHCTERTP</sequence>
<gene>
    <name evidence="2" type="ORF">SAMN04487966_103111</name>
</gene>
<dbReference type="PANTHER" id="PTHR45947:SF3">
    <property type="entry name" value="SULFOQUINOVOSYL TRANSFERASE SQD2"/>
    <property type="match status" value="1"/>
</dbReference>
<protein>
    <recommendedName>
        <fullName evidence="1">D-inositol 3-phosphate glycosyltransferase</fullName>
    </recommendedName>
</protein>
<dbReference type="GO" id="GO:0016757">
    <property type="term" value="F:glycosyltransferase activity"/>
    <property type="evidence" value="ECO:0007669"/>
    <property type="project" value="TreeGrafter"/>
</dbReference>
<name>A0A1I7MJ73_9MICC</name>
<accession>A0A1I7MJ73</accession>
<dbReference type="AlphaFoldDB" id="A0A1I7MJ73"/>
<reference evidence="2 3" key="1">
    <citation type="submission" date="2016-10" db="EMBL/GenBank/DDBJ databases">
        <authorList>
            <person name="de Groot N.N."/>
        </authorList>
    </citation>
    <scope>NUCLEOTIDE SEQUENCE [LARGE SCALE GENOMIC DNA]</scope>
    <source>
        <strain evidence="2 3">CGMCC 1.7054</strain>
    </source>
</reference>
<dbReference type="InterPro" id="IPR050194">
    <property type="entry name" value="Glycosyltransferase_grp1"/>
</dbReference>
<dbReference type="Proteomes" id="UP000198881">
    <property type="component" value="Unassembled WGS sequence"/>
</dbReference>
<dbReference type="Gene3D" id="3.40.50.2000">
    <property type="entry name" value="Glycogen Phosphorylase B"/>
    <property type="match status" value="1"/>
</dbReference>
<dbReference type="SUPFAM" id="SSF53756">
    <property type="entry name" value="UDP-Glycosyltransferase/glycogen phosphorylase"/>
    <property type="match status" value="1"/>
</dbReference>
<dbReference type="PANTHER" id="PTHR45947">
    <property type="entry name" value="SULFOQUINOVOSYL TRANSFERASE SQD2"/>
    <property type="match status" value="1"/>
</dbReference>
<keyword evidence="3" id="KW-1185">Reference proteome</keyword>
<organism evidence="2 3">
    <name type="scientific">Micrococcus terreus</name>
    <dbReference type="NCBI Taxonomy" id="574650"/>
    <lineage>
        <taxon>Bacteria</taxon>
        <taxon>Bacillati</taxon>
        <taxon>Actinomycetota</taxon>
        <taxon>Actinomycetes</taxon>
        <taxon>Micrococcales</taxon>
        <taxon>Micrococcaceae</taxon>
        <taxon>Micrococcus</taxon>
    </lineage>
</organism>
<dbReference type="RefSeq" id="WP_091695663.1">
    <property type="nucleotide sequence ID" value="NZ_FPCG01000003.1"/>
</dbReference>
<dbReference type="CDD" id="cd03801">
    <property type="entry name" value="GT4_PimA-like"/>
    <property type="match status" value="1"/>
</dbReference>
<dbReference type="STRING" id="574650.SAMN04487966_103111"/>
<evidence type="ECO:0000313" key="2">
    <source>
        <dbReference type="EMBL" id="SFV21919.1"/>
    </source>
</evidence>
<evidence type="ECO:0000313" key="3">
    <source>
        <dbReference type="Proteomes" id="UP000198881"/>
    </source>
</evidence>
<dbReference type="EMBL" id="FPCG01000003">
    <property type="protein sequence ID" value="SFV21919.1"/>
    <property type="molecule type" value="Genomic_DNA"/>
</dbReference>
<dbReference type="Pfam" id="PF13692">
    <property type="entry name" value="Glyco_trans_1_4"/>
    <property type="match status" value="1"/>
</dbReference>
<evidence type="ECO:0000256" key="1">
    <source>
        <dbReference type="ARBA" id="ARBA00021292"/>
    </source>
</evidence>
<proteinExistence type="predicted"/>